<dbReference type="InterPro" id="IPR023187">
    <property type="entry name" value="Tscrpt_reg_MarR-type_CS"/>
</dbReference>
<keyword evidence="2" id="KW-0238">DNA-binding</keyword>
<evidence type="ECO:0000313" key="6">
    <source>
        <dbReference type="EMBL" id="TET45943.1"/>
    </source>
</evidence>
<proteinExistence type="predicted"/>
<dbReference type="GO" id="GO:0003677">
    <property type="term" value="F:DNA binding"/>
    <property type="evidence" value="ECO:0007669"/>
    <property type="project" value="UniProtKB-KW"/>
</dbReference>
<dbReference type="EMBL" id="SOJN01000072">
    <property type="protein sequence ID" value="TET45943.1"/>
    <property type="molecule type" value="Genomic_DNA"/>
</dbReference>
<evidence type="ECO:0000256" key="1">
    <source>
        <dbReference type="ARBA" id="ARBA00023015"/>
    </source>
</evidence>
<keyword evidence="1" id="KW-0805">Transcription regulation</keyword>
<reference evidence="6 7" key="1">
    <citation type="submission" date="2019-03" db="EMBL/GenBank/DDBJ databases">
        <title>Metabolic potential of uncultured bacteria and archaea associated with petroleum seepage in deep-sea sediments.</title>
        <authorList>
            <person name="Dong X."/>
            <person name="Hubert C."/>
        </authorList>
    </citation>
    <scope>NUCLEOTIDE SEQUENCE [LARGE SCALE GENOMIC DNA]</scope>
    <source>
        <strain evidence="6">E44_bin18</strain>
    </source>
</reference>
<feature type="region of interest" description="Disordered" evidence="4">
    <location>
        <begin position="1"/>
        <end position="22"/>
    </location>
</feature>
<dbReference type="PANTHER" id="PTHR33164:SF43">
    <property type="entry name" value="HTH-TYPE TRANSCRIPTIONAL REPRESSOR YETL"/>
    <property type="match status" value="1"/>
</dbReference>
<feature type="compositionally biased region" description="Basic residues" evidence="4">
    <location>
        <begin position="1"/>
        <end position="10"/>
    </location>
</feature>
<dbReference type="GO" id="GO:0006950">
    <property type="term" value="P:response to stress"/>
    <property type="evidence" value="ECO:0007669"/>
    <property type="project" value="TreeGrafter"/>
</dbReference>
<dbReference type="Gene3D" id="1.10.10.10">
    <property type="entry name" value="Winged helix-like DNA-binding domain superfamily/Winged helix DNA-binding domain"/>
    <property type="match status" value="1"/>
</dbReference>
<keyword evidence="3" id="KW-0804">Transcription</keyword>
<dbReference type="InterPro" id="IPR036390">
    <property type="entry name" value="WH_DNA-bd_sf"/>
</dbReference>
<dbReference type="Pfam" id="PF12802">
    <property type="entry name" value="MarR_2"/>
    <property type="match status" value="1"/>
</dbReference>
<organism evidence="6 7">
    <name type="scientific">candidate division TA06 bacterium</name>
    <dbReference type="NCBI Taxonomy" id="2250710"/>
    <lineage>
        <taxon>Bacteria</taxon>
        <taxon>Bacteria division TA06</taxon>
    </lineage>
</organism>
<evidence type="ECO:0000256" key="2">
    <source>
        <dbReference type="ARBA" id="ARBA00023125"/>
    </source>
</evidence>
<dbReference type="SMART" id="SM00347">
    <property type="entry name" value="HTH_MARR"/>
    <property type="match status" value="1"/>
</dbReference>
<dbReference type="InterPro" id="IPR036388">
    <property type="entry name" value="WH-like_DNA-bd_sf"/>
</dbReference>
<feature type="domain" description="HTH marR-type" evidence="5">
    <location>
        <begin position="32"/>
        <end position="174"/>
    </location>
</feature>
<dbReference type="Proteomes" id="UP000315525">
    <property type="component" value="Unassembled WGS sequence"/>
</dbReference>
<name>A0A523UTQ8_UNCT6</name>
<evidence type="ECO:0000256" key="3">
    <source>
        <dbReference type="ARBA" id="ARBA00023163"/>
    </source>
</evidence>
<dbReference type="AlphaFoldDB" id="A0A523UTQ8"/>
<dbReference type="PROSITE" id="PS01117">
    <property type="entry name" value="HTH_MARR_1"/>
    <property type="match status" value="1"/>
</dbReference>
<dbReference type="GO" id="GO:0003700">
    <property type="term" value="F:DNA-binding transcription factor activity"/>
    <property type="evidence" value="ECO:0007669"/>
    <property type="project" value="InterPro"/>
</dbReference>
<accession>A0A523UTQ8</accession>
<protein>
    <submittedName>
        <fullName evidence="6">MarR family transcriptional regulator</fullName>
    </submittedName>
</protein>
<dbReference type="PROSITE" id="PS50995">
    <property type="entry name" value="HTH_MARR_2"/>
    <property type="match status" value="1"/>
</dbReference>
<evidence type="ECO:0000259" key="5">
    <source>
        <dbReference type="PROSITE" id="PS50995"/>
    </source>
</evidence>
<dbReference type="PANTHER" id="PTHR33164">
    <property type="entry name" value="TRANSCRIPTIONAL REGULATOR, MARR FAMILY"/>
    <property type="match status" value="1"/>
</dbReference>
<gene>
    <name evidence="6" type="ORF">E3J62_05925</name>
</gene>
<comment type="caution">
    <text evidence="6">The sequence shown here is derived from an EMBL/GenBank/DDBJ whole genome shotgun (WGS) entry which is preliminary data.</text>
</comment>
<feature type="compositionally biased region" description="Polar residues" evidence="4">
    <location>
        <begin position="12"/>
        <end position="22"/>
    </location>
</feature>
<evidence type="ECO:0000256" key="4">
    <source>
        <dbReference type="SAM" id="MobiDB-lite"/>
    </source>
</evidence>
<dbReference type="InterPro" id="IPR000835">
    <property type="entry name" value="HTH_MarR-typ"/>
</dbReference>
<sequence>MTSNPKRHVPKSASTNKMKLTRSLTRQRGNVEKKIAAALERLSLVSKNLLWDAAKKEGLAAKGLSPIQIQLLLCLLNHLKRQCRVSQLAREFGLTQATVSDAVKSLVLKGFLLREPSAEDGRSHTLKLTPSGRRLAKKLSNWQSAITEQIKDFPPDAKITVMTFLMELIRSLQRSGIIEVARMCFSCGNFQENAHPGSKKPHHCNLTNTPLAVIDLNIDCPMYEALMT</sequence>
<dbReference type="SUPFAM" id="SSF46785">
    <property type="entry name" value="Winged helix' DNA-binding domain"/>
    <property type="match status" value="1"/>
</dbReference>
<dbReference type="InterPro" id="IPR039422">
    <property type="entry name" value="MarR/SlyA-like"/>
</dbReference>
<evidence type="ECO:0000313" key="7">
    <source>
        <dbReference type="Proteomes" id="UP000315525"/>
    </source>
</evidence>